<evidence type="ECO:0000256" key="1">
    <source>
        <dbReference type="SAM" id="MobiDB-lite"/>
    </source>
</evidence>
<proteinExistence type="predicted"/>
<organism evidence="2 3">
    <name type="scientific">Stegodyphus mimosarum</name>
    <name type="common">African social velvet spider</name>
    <dbReference type="NCBI Taxonomy" id="407821"/>
    <lineage>
        <taxon>Eukaryota</taxon>
        <taxon>Metazoa</taxon>
        <taxon>Ecdysozoa</taxon>
        <taxon>Arthropoda</taxon>
        <taxon>Chelicerata</taxon>
        <taxon>Arachnida</taxon>
        <taxon>Araneae</taxon>
        <taxon>Araneomorphae</taxon>
        <taxon>Entelegynae</taxon>
        <taxon>Eresoidea</taxon>
        <taxon>Eresidae</taxon>
        <taxon>Stegodyphus</taxon>
    </lineage>
</organism>
<protein>
    <submittedName>
        <fullName evidence="2">Uncharacterized protein</fullName>
    </submittedName>
</protein>
<name>A0A087UM05_STEMI</name>
<accession>A0A087UM05</accession>
<dbReference type="AlphaFoldDB" id="A0A087UM05"/>
<sequence>MFNIRGILTRRNEQSRSSDPVQPKTPEEEIENSAS</sequence>
<gene>
    <name evidence="2" type="ORF">X975_15227</name>
</gene>
<evidence type="ECO:0000313" key="2">
    <source>
        <dbReference type="EMBL" id="KFM78394.1"/>
    </source>
</evidence>
<dbReference type="Proteomes" id="UP000054359">
    <property type="component" value="Unassembled WGS sequence"/>
</dbReference>
<reference evidence="2 3" key="1">
    <citation type="submission" date="2013-11" db="EMBL/GenBank/DDBJ databases">
        <title>Genome sequencing of Stegodyphus mimosarum.</title>
        <authorList>
            <person name="Bechsgaard J."/>
        </authorList>
    </citation>
    <scope>NUCLEOTIDE SEQUENCE [LARGE SCALE GENOMIC DNA]</scope>
</reference>
<keyword evidence="3" id="KW-1185">Reference proteome</keyword>
<feature type="region of interest" description="Disordered" evidence="1">
    <location>
        <begin position="1"/>
        <end position="35"/>
    </location>
</feature>
<evidence type="ECO:0000313" key="3">
    <source>
        <dbReference type="Proteomes" id="UP000054359"/>
    </source>
</evidence>
<dbReference type="EMBL" id="KK120498">
    <property type="protein sequence ID" value="KFM78394.1"/>
    <property type="molecule type" value="Genomic_DNA"/>
</dbReference>
<feature type="non-terminal residue" evidence="2">
    <location>
        <position position="35"/>
    </location>
</feature>